<keyword evidence="16 20" id="KW-0131">Cell cycle</keyword>
<dbReference type="SUPFAM" id="SSF56194">
    <property type="entry name" value="Uridine diphospho-N-Acetylenolpyruvylglucosamine reductase, MurB, C-terminal domain"/>
    <property type="match status" value="1"/>
</dbReference>
<comment type="caution">
    <text evidence="22">The sequence shown here is derived from an EMBL/GenBank/DDBJ whole genome shotgun (WGS) entry which is preliminary data.</text>
</comment>
<comment type="similarity">
    <text evidence="5 20">Belongs to the MurB family.</text>
</comment>
<dbReference type="InterPro" id="IPR006094">
    <property type="entry name" value="Oxid_FAD_bind_N"/>
</dbReference>
<dbReference type="EC" id="1.3.1.98" evidence="6 20"/>
<dbReference type="NCBIfam" id="TIGR00179">
    <property type="entry name" value="murB"/>
    <property type="match status" value="1"/>
</dbReference>
<dbReference type="RefSeq" id="WP_367957970.1">
    <property type="nucleotide sequence ID" value="NZ_JBAKFK010000001.1"/>
</dbReference>
<dbReference type="InterPro" id="IPR036318">
    <property type="entry name" value="FAD-bd_PCMH-like_sf"/>
</dbReference>
<evidence type="ECO:0000256" key="10">
    <source>
        <dbReference type="ARBA" id="ARBA00022630"/>
    </source>
</evidence>
<evidence type="ECO:0000256" key="14">
    <source>
        <dbReference type="ARBA" id="ARBA00022984"/>
    </source>
</evidence>
<feature type="domain" description="FAD-binding PCMH-type" evidence="21">
    <location>
        <begin position="22"/>
        <end position="203"/>
    </location>
</feature>
<name>A0ABV3TA79_9GAMM</name>
<keyword evidence="9 20" id="KW-0132">Cell division</keyword>
<dbReference type="Proteomes" id="UP001556709">
    <property type="component" value="Unassembled WGS sequence"/>
</dbReference>
<comment type="catalytic activity">
    <reaction evidence="19 20">
        <text>UDP-N-acetyl-alpha-D-muramate + NADP(+) = UDP-N-acetyl-3-O-(1-carboxyvinyl)-alpha-D-glucosamine + NADPH + H(+)</text>
        <dbReference type="Rhea" id="RHEA:12248"/>
        <dbReference type="ChEBI" id="CHEBI:15378"/>
        <dbReference type="ChEBI" id="CHEBI:57783"/>
        <dbReference type="ChEBI" id="CHEBI:58349"/>
        <dbReference type="ChEBI" id="CHEBI:68483"/>
        <dbReference type="ChEBI" id="CHEBI:70757"/>
        <dbReference type="EC" id="1.3.1.98"/>
    </reaction>
</comment>
<comment type="function">
    <text evidence="2 20">Cell wall formation.</text>
</comment>
<evidence type="ECO:0000256" key="4">
    <source>
        <dbReference type="ARBA" id="ARBA00004752"/>
    </source>
</evidence>
<sequence length="298" mass="31623">MNMLRGRLRQGVAMARYTTWRVGGPADQLYEPADASDLGAFMGSDQRLEPLFWLGLGSNLLVRDGGVRGTVIRLQKGLGAIHDLGAGRVLAEAGVPCAKLARWCARQGYTGAGYLIGIPGTIGGALAMNAGAWGGETWRIIEAVDTVDATGASRRRPAADYQAGYRSLRGPDDEWFTAALFAFGTGGDPAALESEIRSLLAERAERQPTGMASGGSVFRNPPGDHAARLIERAGLKGAREGGARVSVKHANFIVHEGSASAADIEALIQRIRQTVRQTHGVDLEPEVRIVGEALHHGH</sequence>
<accession>A0ABV3TA79</accession>
<evidence type="ECO:0000256" key="19">
    <source>
        <dbReference type="ARBA" id="ARBA00048914"/>
    </source>
</evidence>
<keyword evidence="23" id="KW-1185">Reference proteome</keyword>
<feature type="active site" evidence="20">
    <location>
        <position position="286"/>
    </location>
</feature>
<evidence type="ECO:0000256" key="15">
    <source>
        <dbReference type="ARBA" id="ARBA00023002"/>
    </source>
</evidence>
<keyword evidence="10 20" id="KW-0285">Flavoprotein</keyword>
<evidence type="ECO:0000256" key="2">
    <source>
        <dbReference type="ARBA" id="ARBA00003921"/>
    </source>
</evidence>
<dbReference type="Pfam" id="PF02873">
    <property type="entry name" value="MurB_C"/>
    <property type="match status" value="1"/>
</dbReference>
<evidence type="ECO:0000256" key="5">
    <source>
        <dbReference type="ARBA" id="ARBA00010485"/>
    </source>
</evidence>
<dbReference type="InterPro" id="IPR016167">
    <property type="entry name" value="FAD-bd_PCMH_sub1"/>
</dbReference>
<evidence type="ECO:0000256" key="9">
    <source>
        <dbReference type="ARBA" id="ARBA00022618"/>
    </source>
</evidence>
<dbReference type="InterPro" id="IPR003170">
    <property type="entry name" value="MurB"/>
</dbReference>
<dbReference type="PANTHER" id="PTHR21071:SF4">
    <property type="entry name" value="UDP-N-ACETYLENOLPYRUVOYLGLUCOSAMINE REDUCTASE"/>
    <property type="match status" value="1"/>
</dbReference>
<evidence type="ECO:0000313" key="22">
    <source>
        <dbReference type="EMBL" id="MEX0468529.1"/>
    </source>
</evidence>
<comment type="subcellular location">
    <subcellularLocation>
        <location evidence="3 20">Cytoplasm</location>
    </subcellularLocation>
</comment>
<gene>
    <name evidence="20 22" type="primary">murB</name>
    <name evidence="22" type="ORF">V6X73_02095</name>
</gene>
<organism evidence="22 23">
    <name type="scientific">Spiribacter pallidus</name>
    <dbReference type="NCBI Taxonomy" id="1987936"/>
    <lineage>
        <taxon>Bacteria</taxon>
        <taxon>Pseudomonadati</taxon>
        <taxon>Pseudomonadota</taxon>
        <taxon>Gammaproteobacteria</taxon>
        <taxon>Chromatiales</taxon>
        <taxon>Ectothiorhodospiraceae</taxon>
        <taxon>Spiribacter</taxon>
    </lineage>
</organism>
<proteinExistence type="inferred from homology"/>
<evidence type="ECO:0000313" key="23">
    <source>
        <dbReference type="Proteomes" id="UP001556709"/>
    </source>
</evidence>
<keyword evidence="17 20" id="KW-0961">Cell wall biogenesis/degradation</keyword>
<dbReference type="Gene3D" id="3.30.465.10">
    <property type="match status" value="1"/>
</dbReference>
<evidence type="ECO:0000256" key="16">
    <source>
        <dbReference type="ARBA" id="ARBA00023306"/>
    </source>
</evidence>
<keyword evidence="8 20" id="KW-0963">Cytoplasm</keyword>
<dbReference type="GO" id="GO:0008762">
    <property type="term" value="F:UDP-N-acetylmuramate dehydrogenase activity"/>
    <property type="evidence" value="ECO:0007669"/>
    <property type="project" value="UniProtKB-EC"/>
</dbReference>
<evidence type="ECO:0000256" key="12">
    <source>
        <dbReference type="ARBA" id="ARBA00022857"/>
    </source>
</evidence>
<dbReference type="InterPro" id="IPR016166">
    <property type="entry name" value="FAD-bd_PCMH"/>
</dbReference>
<evidence type="ECO:0000256" key="1">
    <source>
        <dbReference type="ARBA" id="ARBA00001974"/>
    </source>
</evidence>
<evidence type="ECO:0000256" key="3">
    <source>
        <dbReference type="ARBA" id="ARBA00004496"/>
    </source>
</evidence>
<keyword evidence="13 20" id="KW-0133">Cell shape</keyword>
<comment type="cofactor">
    <cofactor evidence="1 20">
        <name>FAD</name>
        <dbReference type="ChEBI" id="CHEBI:57692"/>
    </cofactor>
</comment>
<dbReference type="PANTHER" id="PTHR21071">
    <property type="entry name" value="UDP-N-ACETYLENOLPYRUVOYLGLUCOSAMINE REDUCTASE"/>
    <property type="match status" value="1"/>
</dbReference>
<dbReference type="NCBIfam" id="NF010480">
    <property type="entry name" value="PRK13905.1"/>
    <property type="match status" value="1"/>
</dbReference>
<dbReference type="HAMAP" id="MF_00037">
    <property type="entry name" value="MurB"/>
    <property type="match status" value="1"/>
</dbReference>
<reference evidence="22 23" key="1">
    <citation type="submission" date="2024-02" db="EMBL/GenBank/DDBJ databases">
        <title>New especies of Spiribacter isolated from saline water.</title>
        <authorList>
            <person name="Leon M.J."/>
            <person name="De La Haba R."/>
            <person name="Sanchez-Porro C."/>
            <person name="Ventosa A."/>
        </authorList>
    </citation>
    <scope>NUCLEOTIDE SEQUENCE [LARGE SCALE GENOMIC DNA]</scope>
    <source>
        <strain evidence="23">ag22IC6-390</strain>
    </source>
</reference>
<evidence type="ECO:0000256" key="13">
    <source>
        <dbReference type="ARBA" id="ARBA00022960"/>
    </source>
</evidence>
<evidence type="ECO:0000256" key="18">
    <source>
        <dbReference type="ARBA" id="ARBA00031026"/>
    </source>
</evidence>
<evidence type="ECO:0000256" key="6">
    <source>
        <dbReference type="ARBA" id="ARBA00012518"/>
    </source>
</evidence>
<evidence type="ECO:0000256" key="8">
    <source>
        <dbReference type="ARBA" id="ARBA00022490"/>
    </source>
</evidence>
<dbReference type="InterPro" id="IPR011601">
    <property type="entry name" value="MurB_C"/>
</dbReference>
<keyword evidence="14 20" id="KW-0573">Peptidoglycan synthesis</keyword>
<dbReference type="SUPFAM" id="SSF56176">
    <property type="entry name" value="FAD-binding/transporter-associated domain-like"/>
    <property type="match status" value="1"/>
</dbReference>
<keyword evidence="11 20" id="KW-0274">FAD</keyword>
<evidence type="ECO:0000259" key="21">
    <source>
        <dbReference type="PROSITE" id="PS51387"/>
    </source>
</evidence>
<comment type="pathway">
    <text evidence="4 20">Cell wall biogenesis; peptidoglycan biosynthesis.</text>
</comment>
<keyword evidence="15 20" id="KW-0560">Oxidoreductase</keyword>
<dbReference type="Gene3D" id="3.30.43.10">
    <property type="entry name" value="Uridine Diphospho-n-acetylenolpyruvylglucosamine Reductase, domain 2"/>
    <property type="match status" value="1"/>
</dbReference>
<feature type="active site" description="Proton donor" evidence="20">
    <location>
        <position position="216"/>
    </location>
</feature>
<dbReference type="InterPro" id="IPR036635">
    <property type="entry name" value="MurB_C_sf"/>
</dbReference>
<evidence type="ECO:0000256" key="7">
    <source>
        <dbReference type="ARBA" id="ARBA00015188"/>
    </source>
</evidence>
<dbReference type="Pfam" id="PF01565">
    <property type="entry name" value="FAD_binding_4"/>
    <property type="match status" value="1"/>
</dbReference>
<dbReference type="EMBL" id="JBAKFM010000001">
    <property type="protein sequence ID" value="MEX0468529.1"/>
    <property type="molecule type" value="Genomic_DNA"/>
</dbReference>
<dbReference type="Gene3D" id="3.90.78.10">
    <property type="entry name" value="UDP-N-acetylenolpyruvoylglucosamine reductase, C-terminal domain"/>
    <property type="match status" value="1"/>
</dbReference>
<feature type="active site" evidence="20">
    <location>
        <position position="166"/>
    </location>
</feature>
<evidence type="ECO:0000256" key="11">
    <source>
        <dbReference type="ARBA" id="ARBA00022827"/>
    </source>
</evidence>
<evidence type="ECO:0000256" key="20">
    <source>
        <dbReference type="HAMAP-Rule" id="MF_00037"/>
    </source>
</evidence>
<keyword evidence="12 20" id="KW-0521">NADP</keyword>
<dbReference type="InterPro" id="IPR016169">
    <property type="entry name" value="FAD-bd_PCMH_sub2"/>
</dbReference>
<evidence type="ECO:0000256" key="17">
    <source>
        <dbReference type="ARBA" id="ARBA00023316"/>
    </source>
</evidence>
<dbReference type="PROSITE" id="PS51387">
    <property type="entry name" value="FAD_PCMH"/>
    <property type="match status" value="1"/>
</dbReference>
<protein>
    <recommendedName>
        <fullName evidence="7 20">UDP-N-acetylenolpyruvoylglucosamine reductase</fullName>
        <ecNumber evidence="6 20">1.3.1.98</ecNumber>
    </recommendedName>
    <alternativeName>
        <fullName evidence="18 20">UDP-N-acetylmuramate dehydrogenase</fullName>
    </alternativeName>
</protein>